<sequence length="383" mass="40701">MIPPSPLRRSLALALAMAATLTPAVGYNLSRDYSGANFFDGWDYYGSWDNLTLSEVWWLNQTEATAEHLAYVNEAGKAIIRVDNTTNVPVSQDPRRNTIRITSKDSYDYGSLWVFDATHLPYGCSVWPAFWTKGPLWPDDGEIDIVEGINLMSSNQMAIHTLDGCTTNKNIVQSGSLGFTNCSAGAGCTVHENKANSFGEGFANAGGGVWATQFDVAGVFIWFWSRPDVPAALTQNQTTIDISSWGTPSASYPVSPDCPITKYFTPQQLVIDIALCGDWAGVDSIYQSSGCSGTCGVTGPGSPAYDNAWFEINYVRAYTTGAVPTATASPSGSTSTATVTSTASGSGRTTQPQQNQSSGTRRAARSAGALGLLGAMLGLLLLA</sequence>
<dbReference type="STRING" id="1077348.A0A2G8S1J4"/>
<dbReference type="InterPro" id="IPR000757">
    <property type="entry name" value="Beta-glucanase-like"/>
</dbReference>
<feature type="compositionally biased region" description="Polar residues" evidence="1">
    <location>
        <begin position="347"/>
        <end position="356"/>
    </location>
</feature>
<feature type="chain" id="PRO_5013782297" description="GH16 domain-containing protein" evidence="2">
    <location>
        <begin position="27"/>
        <end position="383"/>
    </location>
</feature>
<dbReference type="PANTHER" id="PTHR10963:SF24">
    <property type="entry name" value="GLYCOSIDASE C21B10.07-RELATED"/>
    <property type="match status" value="1"/>
</dbReference>
<dbReference type="GO" id="GO:0004553">
    <property type="term" value="F:hydrolase activity, hydrolyzing O-glycosyl compounds"/>
    <property type="evidence" value="ECO:0007669"/>
    <property type="project" value="InterPro"/>
</dbReference>
<evidence type="ECO:0000313" key="4">
    <source>
        <dbReference type="EMBL" id="PIL27636.1"/>
    </source>
</evidence>
<evidence type="ECO:0000256" key="1">
    <source>
        <dbReference type="SAM" id="MobiDB-lite"/>
    </source>
</evidence>
<name>A0A2G8S1J4_9APHY</name>
<dbReference type="OrthoDB" id="192832at2759"/>
<feature type="compositionally biased region" description="Low complexity" evidence="1">
    <location>
        <begin position="325"/>
        <end position="346"/>
    </location>
</feature>
<dbReference type="EMBL" id="AYKW01000034">
    <property type="protein sequence ID" value="PIL27636.1"/>
    <property type="molecule type" value="Genomic_DNA"/>
</dbReference>
<keyword evidence="5" id="KW-1185">Reference proteome</keyword>
<evidence type="ECO:0000313" key="5">
    <source>
        <dbReference type="Proteomes" id="UP000230002"/>
    </source>
</evidence>
<evidence type="ECO:0000256" key="2">
    <source>
        <dbReference type="SAM" id="SignalP"/>
    </source>
</evidence>
<evidence type="ECO:0000259" key="3">
    <source>
        <dbReference type="PROSITE" id="PS51762"/>
    </source>
</evidence>
<dbReference type="GO" id="GO:0009251">
    <property type="term" value="P:glucan catabolic process"/>
    <property type="evidence" value="ECO:0007669"/>
    <property type="project" value="TreeGrafter"/>
</dbReference>
<accession>A0A2G8S1J4</accession>
<feature type="signal peptide" evidence="2">
    <location>
        <begin position="1"/>
        <end position="26"/>
    </location>
</feature>
<dbReference type="CDD" id="cd02181">
    <property type="entry name" value="GH16_fungal_Lam16A_glucanase"/>
    <property type="match status" value="1"/>
</dbReference>
<organism evidence="4 5">
    <name type="scientific">Ganoderma sinense ZZ0214-1</name>
    <dbReference type="NCBI Taxonomy" id="1077348"/>
    <lineage>
        <taxon>Eukaryota</taxon>
        <taxon>Fungi</taxon>
        <taxon>Dikarya</taxon>
        <taxon>Basidiomycota</taxon>
        <taxon>Agaricomycotina</taxon>
        <taxon>Agaricomycetes</taxon>
        <taxon>Polyporales</taxon>
        <taxon>Polyporaceae</taxon>
        <taxon>Ganoderma</taxon>
    </lineage>
</organism>
<dbReference type="Pfam" id="PF26113">
    <property type="entry name" value="GH16_XgeA"/>
    <property type="match status" value="1"/>
</dbReference>
<feature type="domain" description="GH16" evidence="3">
    <location>
        <begin position="1"/>
        <end position="323"/>
    </location>
</feature>
<dbReference type="AlphaFoldDB" id="A0A2G8S1J4"/>
<gene>
    <name evidence="4" type="ORF">GSI_10788</name>
</gene>
<dbReference type="Proteomes" id="UP000230002">
    <property type="component" value="Unassembled WGS sequence"/>
</dbReference>
<dbReference type="InterPro" id="IPR050546">
    <property type="entry name" value="Glycosyl_Hydrlase_16"/>
</dbReference>
<feature type="region of interest" description="Disordered" evidence="1">
    <location>
        <begin position="325"/>
        <end position="362"/>
    </location>
</feature>
<dbReference type="InterPro" id="IPR013320">
    <property type="entry name" value="ConA-like_dom_sf"/>
</dbReference>
<comment type="caution">
    <text evidence="4">The sequence shown here is derived from an EMBL/GenBank/DDBJ whole genome shotgun (WGS) entry which is preliminary data.</text>
</comment>
<dbReference type="PANTHER" id="PTHR10963">
    <property type="entry name" value="GLYCOSYL HYDROLASE-RELATED"/>
    <property type="match status" value="1"/>
</dbReference>
<protein>
    <recommendedName>
        <fullName evidence="3">GH16 domain-containing protein</fullName>
    </recommendedName>
</protein>
<dbReference type="Gene3D" id="2.60.120.200">
    <property type="match status" value="1"/>
</dbReference>
<keyword evidence="2" id="KW-0732">Signal</keyword>
<dbReference type="PROSITE" id="PS51762">
    <property type="entry name" value="GH16_2"/>
    <property type="match status" value="1"/>
</dbReference>
<dbReference type="SUPFAM" id="SSF49899">
    <property type="entry name" value="Concanavalin A-like lectins/glucanases"/>
    <property type="match status" value="1"/>
</dbReference>
<proteinExistence type="predicted"/>
<reference evidence="4 5" key="1">
    <citation type="journal article" date="2015" name="Sci. Rep.">
        <title>Chromosome-level genome map provides insights into diverse defense mechanisms in the medicinal fungus Ganoderma sinense.</title>
        <authorList>
            <person name="Zhu Y."/>
            <person name="Xu J."/>
            <person name="Sun C."/>
            <person name="Zhou S."/>
            <person name="Xu H."/>
            <person name="Nelson D.R."/>
            <person name="Qian J."/>
            <person name="Song J."/>
            <person name="Luo H."/>
            <person name="Xiang L."/>
            <person name="Li Y."/>
            <person name="Xu Z."/>
            <person name="Ji A."/>
            <person name="Wang L."/>
            <person name="Lu S."/>
            <person name="Hayward A."/>
            <person name="Sun W."/>
            <person name="Li X."/>
            <person name="Schwartz D.C."/>
            <person name="Wang Y."/>
            <person name="Chen S."/>
        </authorList>
    </citation>
    <scope>NUCLEOTIDE SEQUENCE [LARGE SCALE GENOMIC DNA]</scope>
    <source>
        <strain evidence="4 5">ZZ0214-1</strain>
    </source>
</reference>